<organism evidence="2 3">
    <name type="scientific">Tilletiopsis washingtonensis</name>
    <dbReference type="NCBI Taxonomy" id="58919"/>
    <lineage>
        <taxon>Eukaryota</taxon>
        <taxon>Fungi</taxon>
        <taxon>Dikarya</taxon>
        <taxon>Basidiomycota</taxon>
        <taxon>Ustilaginomycotina</taxon>
        <taxon>Exobasidiomycetes</taxon>
        <taxon>Entylomatales</taxon>
        <taxon>Entylomatales incertae sedis</taxon>
        <taxon>Tilletiopsis</taxon>
    </lineage>
</organism>
<feature type="compositionally biased region" description="Low complexity" evidence="1">
    <location>
        <begin position="61"/>
        <end position="70"/>
    </location>
</feature>
<evidence type="ECO:0008006" key="4">
    <source>
        <dbReference type="Google" id="ProtNLM"/>
    </source>
</evidence>
<dbReference type="Proteomes" id="UP000245946">
    <property type="component" value="Unassembled WGS sequence"/>
</dbReference>
<evidence type="ECO:0000313" key="2">
    <source>
        <dbReference type="EMBL" id="PWO01047.1"/>
    </source>
</evidence>
<evidence type="ECO:0000313" key="3">
    <source>
        <dbReference type="Proteomes" id="UP000245946"/>
    </source>
</evidence>
<proteinExistence type="predicted"/>
<dbReference type="AlphaFoldDB" id="A0A316ZID0"/>
<accession>A0A316ZID0</accession>
<feature type="compositionally biased region" description="Gly residues" evidence="1">
    <location>
        <begin position="205"/>
        <end position="215"/>
    </location>
</feature>
<name>A0A316ZID0_9BASI</name>
<reference evidence="2 3" key="1">
    <citation type="journal article" date="2018" name="Mol. Biol. Evol.">
        <title>Broad Genomic Sampling Reveals a Smut Pathogenic Ancestry of the Fungal Clade Ustilaginomycotina.</title>
        <authorList>
            <person name="Kijpornyongpan T."/>
            <person name="Mondo S.J."/>
            <person name="Barry K."/>
            <person name="Sandor L."/>
            <person name="Lee J."/>
            <person name="Lipzen A."/>
            <person name="Pangilinan J."/>
            <person name="LaButti K."/>
            <person name="Hainaut M."/>
            <person name="Henrissat B."/>
            <person name="Grigoriev I.V."/>
            <person name="Spatafora J.W."/>
            <person name="Aime M.C."/>
        </authorList>
    </citation>
    <scope>NUCLEOTIDE SEQUENCE [LARGE SCALE GENOMIC DNA]</scope>
    <source>
        <strain evidence="2 3">MCA 4186</strain>
    </source>
</reference>
<dbReference type="EMBL" id="KZ819283">
    <property type="protein sequence ID" value="PWO01047.1"/>
    <property type="molecule type" value="Genomic_DNA"/>
</dbReference>
<keyword evidence="3" id="KW-1185">Reference proteome</keyword>
<feature type="region of interest" description="Disordered" evidence="1">
    <location>
        <begin position="165"/>
        <end position="215"/>
    </location>
</feature>
<feature type="compositionally biased region" description="Basic residues" evidence="1">
    <location>
        <begin position="183"/>
        <end position="192"/>
    </location>
</feature>
<gene>
    <name evidence="2" type="ORF">FA09DRAFT_357665</name>
</gene>
<dbReference type="OrthoDB" id="3364628at2759"/>
<feature type="compositionally biased region" description="Basic and acidic residues" evidence="1">
    <location>
        <begin position="85"/>
        <end position="94"/>
    </location>
</feature>
<sequence>MDGSTASSSSALYVPAPLPPAEVLPSVALNGAADLLPRFGLLPLYERAVRPYLPRRRAPPGADGASAQQAHADDAAGDETLPLDGDERRADGEPPVRLLPKTYAHYVEDLPGKVRPPKSKRTQRAPPTGTTMRDIVFRPETTLQRIVPFDDEALRAAFAVRAGDVPEIDASLLEADAEDAGNRRRKKPKRKRGDMGNTSIDGPRKGGPGPGGARR</sequence>
<dbReference type="GeneID" id="37272407"/>
<evidence type="ECO:0000256" key="1">
    <source>
        <dbReference type="SAM" id="MobiDB-lite"/>
    </source>
</evidence>
<dbReference type="RefSeq" id="XP_025601325.1">
    <property type="nucleotide sequence ID" value="XM_025744863.1"/>
</dbReference>
<protein>
    <recommendedName>
        <fullName evidence="4">Mediator of RNA polymerase II transcription subunit 19</fullName>
    </recommendedName>
</protein>
<feature type="region of interest" description="Disordered" evidence="1">
    <location>
        <begin position="110"/>
        <end position="131"/>
    </location>
</feature>
<feature type="region of interest" description="Disordered" evidence="1">
    <location>
        <begin position="55"/>
        <end position="97"/>
    </location>
</feature>